<dbReference type="InterPro" id="IPR025155">
    <property type="entry name" value="WxxW_domain"/>
</dbReference>
<reference evidence="9" key="1">
    <citation type="submission" date="2021-03" db="EMBL/GenBank/DDBJ databases">
        <authorList>
            <person name="Tran Van P."/>
        </authorList>
    </citation>
    <scope>NUCLEOTIDE SEQUENCE</scope>
</reference>
<feature type="non-terminal residue" evidence="9">
    <location>
        <position position="308"/>
    </location>
</feature>
<dbReference type="SMART" id="SM00494">
    <property type="entry name" value="ChtBD2"/>
    <property type="match status" value="1"/>
</dbReference>
<feature type="non-terminal residue" evidence="9">
    <location>
        <position position="1"/>
    </location>
</feature>
<dbReference type="Proteomes" id="UP001153148">
    <property type="component" value="Unassembled WGS sequence"/>
</dbReference>
<evidence type="ECO:0000313" key="9">
    <source>
        <dbReference type="EMBL" id="CAG2062103.1"/>
    </source>
</evidence>
<keyword evidence="7" id="KW-0325">Glycoprotein</keyword>
<accession>A0ABN7P2Q3</accession>
<keyword evidence="2" id="KW-0964">Secreted</keyword>
<dbReference type="EMBL" id="CAJPIN010018652">
    <property type="protein sequence ID" value="CAG2062103.1"/>
    <property type="molecule type" value="Genomic_DNA"/>
</dbReference>
<organism evidence="9 10">
    <name type="scientific">Timema podura</name>
    <name type="common">Walking stick</name>
    <dbReference type="NCBI Taxonomy" id="61482"/>
    <lineage>
        <taxon>Eukaryota</taxon>
        <taxon>Metazoa</taxon>
        <taxon>Ecdysozoa</taxon>
        <taxon>Arthropoda</taxon>
        <taxon>Hexapoda</taxon>
        <taxon>Insecta</taxon>
        <taxon>Pterygota</taxon>
        <taxon>Neoptera</taxon>
        <taxon>Polyneoptera</taxon>
        <taxon>Phasmatodea</taxon>
        <taxon>Timematodea</taxon>
        <taxon>Timematoidea</taxon>
        <taxon>Timematidae</taxon>
        <taxon>Timema</taxon>
    </lineage>
</organism>
<evidence type="ECO:0000256" key="6">
    <source>
        <dbReference type="ARBA" id="ARBA00023157"/>
    </source>
</evidence>
<keyword evidence="6" id="KW-1015">Disulfide bond</keyword>
<evidence type="ECO:0000313" key="10">
    <source>
        <dbReference type="Proteomes" id="UP001153148"/>
    </source>
</evidence>
<evidence type="ECO:0000256" key="5">
    <source>
        <dbReference type="ARBA" id="ARBA00022737"/>
    </source>
</evidence>
<dbReference type="PANTHER" id="PTHR23301:SF0">
    <property type="entry name" value="CHITIN-BINDING TYPE-2 DOMAIN-CONTAINING PROTEIN-RELATED"/>
    <property type="match status" value="1"/>
</dbReference>
<evidence type="ECO:0000256" key="4">
    <source>
        <dbReference type="ARBA" id="ARBA00022729"/>
    </source>
</evidence>
<dbReference type="InterPro" id="IPR002557">
    <property type="entry name" value="Chitin-bd_dom"/>
</dbReference>
<sequence>TTTTTQTHLRPNITTTLGSTTPHVTTTTRAPTTAHAFTTSMVPLPPPERCDPNKINIPHPSDCYIFYQCQDLVHGTQLVEKMCGPHTMFNPVTMTCDWPSNVVLIRPDCAAVPSTTTTITTTTITPVTTSEQPSCVDGWSEWLNTTANVQGDLEVLSEYIERGLLHCPLGAIRDIQCKFNKLVSRSIKDEGLKGRTRSVTELVLEDSVNSGDNVMCDASTGLLCYNSQQSDNSCKDYAIKVLCDCEKIAIPEISTAQPRLHECADDEVWSDCAVSCTQVCQYYDYEIRQQGRCVNGQECISGIYRFGP</sequence>
<dbReference type="SUPFAM" id="SSF57625">
    <property type="entry name" value="Invertebrate chitin-binding proteins"/>
    <property type="match status" value="1"/>
</dbReference>
<keyword evidence="5" id="KW-0677">Repeat</keyword>
<dbReference type="Gene3D" id="2.170.140.10">
    <property type="entry name" value="Chitin binding domain"/>
    <property type="match status" value="1"/>
</dbReference>
<dbReference type="PROSITE" id="PS50940">
    <property type="entry name" value="CHIT_BIND_II"/>
    <property type="match status" value="1"/>
</dbReference>
<name>A0ABN7P2Q3_TIMPD</name>
<evidence type="ECO:0000256" key="2">
    <source>
        <dbReference type="ARBA" id="ARBA00022525"/>
    </source>
</evidence>
<dbReference type="InterPro" id="IPR036508">
    <property type="entry name" value="Chitin-bd_dom_sf"/>
</dbReference>
<gene>
    <name evidence="9" type="ORF">TPAB3V08_LOCUS9056</name>
</gene>
<comment type="caution">
    <text evidence="9">The sequence shown here is derived from an EMBL/GenBank/DDBJ whole genome shotgun (WGS) entry which is preliminary data.</text>
</comment>
<feature type="domain" description="Chitin-binding type-2" evidence="8">
    <location>
        <begin position="47"/>
        <end position="111"/>
    </location>
</feature>
<comment type="subcellular location">
    <subcellularLocation>
        <location evidence="1">Secreted</location>
    </subcellularLocation>
</comment>
<dbReference type="InterPro" id="IPR051940">
    <property type="entry name" value="Chitin_bind-dev_reg"/>
</dbReference>
<evidence type="ECO:0000256" key="1">
    <source>
        <dbReference type="ARBA" id="ARBA00004613"/>
    </source>
</evidence>
<dbReference type="Pfam" id="PF13330">
    <property type="entry name" value="Mucin2_WxxW"/>
    <property type="match status" value="1"/>
</dbReference>
<proteinExistence type="predicted"/>
<keyword evidence="3" id="KW-0147">Chitin-binding</keyword>
<evidence type="ECO:0000256" key="3">
    <source>
        <dbReference type="ARBA" id="ARBA00022669"/>
    </source>
</evidence>
<protein>
    <recommendedName>
        <fullName evidence="8">Chitin-binding type-2 domain-containing protein</fullName>
    </recommendedName>
</protein>
<evidence type="ECO:0000259" key="8">
    <source>
        <dbReference type="PROSITE" id="PS50940"/>
    </source>
</evidence>
<keyword evidence="4" id="KW-0732">Signal</keyword>
<evidence type="ECO:0000256" key="7">
    <source>
        <dbReference type="ARBA" id="ARBA00023180"/>
    </source>
</evidence>
<dbReference type="Pfam" id="PF01607">
    <property type="entry name" value="CBM_14"/>
    <property type="match status" value="1"/>
</dbReference>
<dbReference type="PANTHER" id="PTHR23301">
    <property type="entry name" value="CHITIN BINDING PERITROPHIN-A"/>
    <property type="match status" value="1"/>
</dbReference>
<keyword evidence="10" id="KW-1185">Reference proteome</keyword>